<sequence length="166" mass="17917">MYWRIPGPRKAWADACGAPNRDAFAAVVAEGPPPGLIAFRGDEPVGWVALGPRSAYPRFNAARTAAPLDPCDATDDRVWVITCFFVRASARRGGLMRTLITGAADFARRSGADRLEACPIDTTRDLAWGEGYVGIGSAFRAAGFAEVARRTPTRPLMQLDLALRQP</sequence>
<dbReference type="Pfam" id="PF00583">
    <property type="entry name" value="Acetyltransf_1"/>
    <property type="match status" value="1"/>
</dbReference>
<gene>
    <name evidence="2" type="ORF">C6569_09535</name>
</gene>
<dbReference type="Gene3D" id="3.40.630.30">
    <property type="match status" value="1"/>
</dbReference>
<reference evidence="2 3" key="1">
    <citation type="submission" date="2018-03" db="EMBL/GenBank/DDBJ databases">
        <title>Genome sequencing of Phreatobacter sp.</title>
        <authorList>
            <person name="Kim S.-J."/>
            <person name="Heo J."/>
            <person name="Kwon S.-W."/>
        </authorList>
    </citation>
    <scope>NUCLEOTIDE SEQUENCE [LARGE SCALE GENOMIC DNA]</scope>
    <source>
        <strain evidence="2 3">S-12</strain>
    </source>
</reference>
<keyword evidence="2" id="KW-0808">Transferase</keyword>
<keyword evidence="3" id="KW-1185">Reference proteome</keyword>
<dbReference type="CDD" id="cd04301">
    <property type="entry name" value="NAT_SF"/>
    <property type="match status" value="1"/>
</dbReference>
<name>A0A2S0NBG7_9HYPH</name>
<evidence type="ECO:0000259" key="1">
    <source>
        <dbReference type="PROSITE" id="PS51186"/>
    </source>
</evidence>
<dbReference type="InterPro" id="IPR016181">
    <property type="entry name" value="Acyl_CoA_acyltransferase"/>
</dbReference>
<dbReference type="AlphaFoldDB" id="A0A2S0NBG7"/>
<evidence type="ECO:0000313" key="3">
    <source>
        <dbReference type="Proteomes" id="UP000237889"/>
    </source>
</evidence>
<dbReference type="Proteomes" id="UP000237889">
    <property type="component" value="Chromosome"/>
</dbReference>
<dbReference type="SUPFAM" id="SSF55729">
    <property type="entry name" value="Acyl-CoA N-acyltransferases (Nat)"/>
    <property type="match status" value="1"/>
</dbReference>
<feature type="domain" description="N-acetyltransferase" evidence="1">
    <location>
        <begin position="1"/>
        <end position="162"/>
    </location>
</feature>
<accession>A0A2S0NBG7</accession>
<protein>
    <submittedName>
        <fullName evidence="2">GNAT family N-acetyltransferase</fullName>
    </submittedName>
</protein>
<dbReference type="InterPro" id="IPR000182">
    <property type="entry name" value="GNAT_dom"/>
</dbReference>
<dbReference type="PROSITE" id="PS51186">
    <property type="entry name" value="GNAT"/>
    <property type="match status" value="1"/>
</dbReference>
<proteinExistence type="predicted"/>
<dbReference type="EMBL" id="CP027668">
    <property type="protein sequence ID" value="AVO45281.1"/>
    <property type="molecule type" value="Genomic_DNA"/>
</dbReference>
<evidence type="ECO:0000313" key="2">
    <source>
        <dbReference type="EMBL" id="AVO45281.1"/>
    </source>
</evidence>
<dbReference type="GO" id="GO:0016747">
    <property type="term" value="F:acyltransferase activity, transferring groups other than amino-acyl groups"/>
    <property type="evidence" value="ECO:0007669"/>
    <property type="project" value="InterPro"/>
</dbReference>
<dbReference type="KEGG" id="phr:C6569_09535"/>
<organism evidence="2 3">
    <name type="scientific">Phreatobacter cathodiphilus</name>
    <dbReference type="NCBI Taxonomy" id="1868589"/>
    <lineage>
        <taxon>Bacteria</taxon>
        <taxon>Pseudomonadati</taxon>
        <taxon>Pseudomonadota</taxon>
        <taxon>Alphaproteobacteria</taxon>
        <taxon>Hyphomicrobiales</taxon>
        <taxon>Phreatobacteraceae</taxon>
        <taxon>Phreatobacter</taxon>
    </lineage>
</organism>